<dbReference type="PANTHER" id="PTHR34988">
    <property type="entry name" value="PROTEIN, PUTATIVE-RELATED"/>
    <property type="match status" value="1"/>
</dbReference>
<dbReference type="EMBL" id="CP041186">
    <property type="protein sequence ID" value="QDG51979.1"/>
    <property type="molecule type" value="Genomic_DNA"/>
</dbReference>
<gene>
    <name evidence="3" type="ORF">FIV42_14895</name>
</gene>
<reference evidence="3 4" key="1">
    <citation type="submission" date="2019-06" db="EMBL/GenBank/DDBJ databases">
        <title>Persicimonas caeni gen. nov., sp. nov., a predatory bacterium isolated from solar saltern.</title>
        <authorList>
            <person name="Wang S."/>
        </authorList>
    </citation>
    <scope>NUCLEOTIDE SEQUENCE [LARGE SCALE GENOMIC DNA]</scope>
    <source>
        <strain evidence="3 4">YN101</strain>
    </source>
</reference>
<feature type="region of interest" description="Disordered" evidence="1">
    <location>
        <begin position="140"/>
        <end position="252"/>
    </location>
</feature>
<dbReference type="Pfam" id="PF03479">
    <property type="entry name" value="PCC"/>
    <property type="match status" value="1"/>
</dbReference>
<feature type="domain" description="PPC" evidence="2">
    <location>
        <begin position="6"/>
        <end position="146"/>
    </location>
</feature>
<dbReference type="CDD" id="cd11378">
    <property type="entry name" value="DUF296"/>
    <property type="match status" value="1"/>
</dbReference>
<dbReference type="OrthoDB" id="5502710at2"/>
<name>A0A4Y6PV39_PERCE</name>
<evidence type="ECO:0000256" key="1">
    <source>
        <dbReference type="SAM" id="MobiDB-lite"/>
    </source>
</evidence>
<evidence type="ECO:0000313" key="4">
    <source>
        <dbReference type="Proteomes" id="UP000315995"/>
    </source>
</evidence>
<dbReference type="PANTHER" id="PTHR34988:SF1">
    <property type="entry name" value="DNA-BINDING PROTEIN"/>
    <property type="match status" value="1"/>
</dbReference>
<keyword evidence="3" id="KW-0238">DNA-binding</keyword>
<dbReference type="Proteomes" id="UP000315995">
    <property type="component" value="Chromosome"/>
</dbReference>
<accession>A0A5B8Y5Y2</accession>
<feature type="compositionally biased region" description="Basic and acidic residues" evidence="1">
    <location>
        <begin position="140"/>
        <end position="151"/>
    </location>
</feature>
<evidence type="ECO:0000313" key="3">
    <source>
        <dbReference type="EMBL" id="QDG51979.1"/>
    </source>
</evidence>
<proteinExistence type="predicted"/>
<dbReference type="Gene3D" id="3.30.1330.80">
    <property type="entry name" value="Hypothetical protein, similar to alpha- acetolactate decarboxylase, domain 2"/>
    <property type="match status" value="1"/>
</dbReference>
<keyword evidence="4" id="KW-1185">Reference proteome</keyword>
<dbReference type="AlphaFoldDB" id="A0A4Y6PV39"/>
<dbReference type="InterPro" id="IPR005175">
    <property type="entry name" value="PPC_dom"/>
</dbReference>
<evidence type="ECO:0000259" key="2">
    <source>
        <dbReference type="PROSITE" id="PS51742"/>
    </source>
</evidence>
<dbReference type="SUPFAM" id="SSF117856">
    <property type="entry name" value="AF0104/ALDC/Ptd012-like"/>
    <property type="match status" value="1"/>
</dbReference>
<accession>A0A4Y6PV39</accession>
<organism evidence="3 4">
    <name type="scientific">Persicimonas caeni</name>
    <dbReference type="NCBI Taxonomy" id="2292766"/>
    <lineage>
        <taxon>Bacteria</taxon>
        <taxon>Deltaproteobacteria</taxon>
        <taxon>Bradymonadales</taxon>
        <taxon>Bradymonadaceae</taxon>
        <taxon>Persicimonas</taxon>
    </lineage>
</organism>
<protein>
    <submittedName>
        <fullName evidence="3">DNA-binding protein</fullName>
    </submittedName>
</protein>
<feature type="compositionally biased region" description="Low complexity" evidence="1">
    <location>
        <begin position="152"/>
        <end position="164"/>
    </location>
</feature>
<dbReference type="GO" id="GO:0003677">
    <property type="term" value="F:DNA binding"/>
    <property type="evidence" value="ECO:0007669"/>
    <property type="project" value="UniProtKB-KW"/>
</dbReference>
<dbReference type="RefSeq" id="WP_141198457.1">
    <property type="nucleotide sequence ID" value="NZ_CP041186.1"/>
</dbReference>
<sequence>MIFQETTRTRRLLGRIEPGEDLVETLTDLCREHDVHAGQIQAIGALSQAEIARFDAEKGDYTTVFAGEGNFDLISLSGNVSRLGDQVVLRLESLMSVMGPAGPQVLSGQLRAGKAASVEFVLEIFEDLAMERRLDPDSGRLDVRSIRRTQEAKPAPKTPEAPAEPAAPTPAKPAREEKPVAKPAEKPAREEKPAEKPAAKEPEPQKPIAGKGMSWKDAAGESSEVASGKTPSRRSKPAETTSAEDIYGDIDFEEPLLEPGDILEHPKLGSCRVIKVEEGDFAHVRLPRGRIRKLSLEIVDVEFDREENGRRVFKAKIGR</sequence>
<feature type="compositionally biased region" description="Basic and acidic residues" evidence="1">
    <location>
        <begin position="173"/>
        <end position="204"/>
    </location>
</feature>
<dbReference type="PROSITE" id="PS51742">
    <property type="entry name" value="PPC"/>
    <property type="match status" value="1"/>
</dbReference>